<comment type="subcellular location">
    <subcellularLocation>
        <location evidence="1">Cell membrane</location>
        <topology evidence="1">Single-pass type I membrane protein</topology>
    </subcellularLocation>
</comment>
<dbReference type="InterPro" id="IPR001507">
    <property type="entry name" value="ZP_dom"/>
</dbReference>
<keyword evidence="6 8" id="KW-1133">Transmembrane helix</keyword>
<organism evidence="11 12">
    <name type="scientific">Dictyocaulus viviparus</name>
    <name type="common">Bovine lungworm</name>
    <dbReference type="NCBI Taxonomy" id="29172"/>
    <lineage>
        <taxon>Eukaryota</taxon>
        <taxon>Metazoa</taxon>
        <taxon>Ecdysozoa</taxon>
        <taxon>Nematoda</taxon>
        <taxon>Chromadorea</taxon>
        <taxon>Rhabditida</taxon>
        <taxon>Rhabditina</taxon>
        <taxon>Rhabditomorpha</taxon>
        <taxon>Strongyloidea</taxon>
        <taxon>Metastrongylidae</taxon>
        <taxon>Dictyocaulus</taxon>
    </lineage>
</organism>
<keyword evidence="3" id="KW-1003">Cell membrane</keyword>
<evidence type="ECO:0000256" key="4">
    <source>
        <dbReference type="ARBA" id="ARBA00022692"/>
    </source>
</evidence>
<evidence type="ECO:0000256" key="8">
    <source>
        <dbReference type="SAM" id="Phobius"/>
    </source>
</evidence>
<evidence type="ECO:0000256" key="1">
    <source>
        <dbReference type="ARBA" id="ARBA00004251"/>
    </source>
</evidence>
<gene>
    <name evidence="11" type="ORF">DICVIV_12819</name>
</gene>
<dbReference type="PANTHER" id="PTHR22907:SF34">
    <property type="entry name" value="ZP DOMAIN-CONTAINING PROTEIN"/>
    <property type="match status" value="1"/>
</dbReference>
<evidence type="ECO:0000259" key="10">
    <source>
        <dbReference type="PROSITE" id="PS51034"/>
    </source>
</evidence>
<feature type="signal peptide" evidence="9">
    <location>
        <begin position="1"/>
        <end position="20"/>
    </location>
</feature>
<feature type="transmembrane region" description="Helical" evidence="8">
    <location>
        <begin position="390"/>
        <end position="414"/>
    </location>
</feature>
<evidence type="ECO:0000256" key="3">
    <source>
        <dbReference type="ARBA" id="ARBA00022475"/>
    </source>
</evidence>
<reference evidence="12" key="2">
    <citation type="journal article" date="2016" name="Sci. Rep.">
        <title>Dictyocaulus viviparus genome, variome and transcriptome elucidate lungworm biology and support future intervention.</title>
        <authorList>
            <person name="McNulty S.N."/>
            <person name="Strube C."/>
            <person name="Rosa B.A."/>
            <person name="Martin J.C."/>
            <person name="Tyagi R."/>
            <person name="Choi Y.J."/>
            <person name="Wang Q."/>
            <person name="Hallsworth Pepin K."/>
            <person name="Zhang X."/>
            <person name="Ozersky P."/>
            <person name="Wilson R.K."/>
            <person name="Sternberg P.W."/>
            <person name="Gasser R.B."/>
            <person name="Mitreva M."/>
        </authorList>
    </citation>
    <scope>NUCLEOTIDE SEQUENCE [LARGE SCALE GENOMIC DNA]</scope>
    <source>
        <strain evidence="12">HannoverDv2000</strain>
    </source>
</reference>
<accession>A0A0D8X9H4</accession>
<feature type="chain" id="PRO_5002335592" evidence="9">
    <location>
        <begin position="21"/>
        <end position="422"/>
    </location>
</feature>
<dbReference type="PROSITE" id="PS51034">
    <property type="entry name" value="ZP_2"/>
    <property type="match status" value="1"/>
</dbReference>
<dbReference type="Pfam" id="PF25301">
    <property type="entry name" value="CUT_C"/>
    <property type="match status" value="1"/>
</dbReference>
<keyword evidence="2" id="KW-0193">Cuticle</keyword>
<keyword evidence="12" id="KW-1185">Reference proteome</keyword>
<dbReference type="STRING" id="29172.A0A0D8X9H4"/>
<evidence type="ECO:0000313" key="12">
    <source>
        <dbReference type="Proteomes" id="UP000053766"/>
    </source>
</evidence>
<dbReference type="AlphaFoldDB" id="A0A0D8X9H4"/>
<reference evidence="11 12" key="1">
    <citation type="submission" date="2013-11" db="EMBL/GenBank/DDBJ databases">
        <title>Draft genome of the bovine lungworm Dictyocaulus viviparus.</title>
        <authorList>
            <person name="Mitreva M."/>
        </authorList>
    </citation>
    <scope>NUCLEOTIDE SEQUENCE [LARGE SCALE GENOMIC DNA]</scope>
    <source>
        <strain evidence="11 12">HannoverDv2000</strain>
    </source>
</reference>
<evidence type="ECO:0000313" key="11">
    <source>
        <dbReference type="EMBL" id="KJH41208.1"/>
    </source>
</evidence>
<dbReference type="GO" id="GO:0042302">
    <property type="term" value="F:structural constituent of cuticle"/>
    <property type="evidence" value="ECO:0007669"/>
    <property type="project" value="UniProtKB-KW"/>
</dbReference>
<dbReference type="InterPro" id="IPR051962">
    <property type="entry name" value="Cuticlin"/>
</dbReference>
<keyword evidence="7 8" id="KW-0472">Membrane</keyword>
<keyword evidence="5 9" id="KW-0732">Signal</keyword>
<dbReference type="EMBL" id="KN716879">
    <property type="protein sequence ID" value="KJH41208.1"/>
    <property type="molecule type" value="Genomic_DNA"/>
</dbReference>
<dbReference type="SMART" id="SM00241">
    <property type="entry name" value="ZP"/>
    <property type="match status" value="1"/>
</dbReference>
<dbReference type="OrthoDB" id="6139674at2759"/>
<evidence type="ECO:0000256" key="6">
    <source>
        <dbReference type="ARBA" id="ARBA00022989"/>
    </source>
</evidence>
<dbReference type="Pfam" id="PF25057">
    <property type="entry name" value="CUT_N"/>
    <property type="match status" value="1"/>
</dbReference>
<dbReference type="InterPro" id="IPR056953">
    <property type="entry name" value="CUT_N"/>
</dbReference>
<dbReference type="GO" id="GO:0005886">
    <property type="term" value="C:plasma membrane"/>
    <property type="evidence" value="ECO:0007669"/>
    <property type="project" value="UniProtKB-SubCell"/>
</dbReference>
<sequence>MFWQFFRVWIILVSTTITIADIIDNGLVVYSGEPVIECGSETLGVRFTTQSPFEGHVYVKGHYWIDDCRSDASFEKTANLTVDFATCDVLRQRSNHPKGLVLTSTVIISFHPMFVTKIDKSYRVQCFYAEETKAVTQNLNVSEGNDMQRNVLVIIGDEEATSEGKPSNVLHDDVYKVTEDTLTAFASLPECRYQASKTNSIKKHVFYVFKEQKSSVLDGGKNGNPVKFASVGQLVYHEWSCDPEGKLTEDSPFCATVHSCSVKEDGGREVLLLDENGCAVDRYLLNNLEYTSNLRGGQISQVFKFADQPSLFFQCQIRLSLKEGDICKRSSDNCPRPLRGKRSTEQSDSENNVDVVSQYMTVFDIDGPTNNLPTAQSLLQKDICLSPLTAGFLFTVLIFSILICILSISISKYWQIFKNSKI</sequence>
<protein>
    <submittedName>
        <fullName evidence="11">Zona pellucida-like domain protein</fullName>
    </submittedName>
</protein>
<keyword evidence="4 8" id="KW-0812">Transmembrane</keyword>
<evidence type="ECO:0000256" key="9">
    <source>
        <dbReference type="SAM" id="SignalP"/>
    </source>
</evidence>
<name>A0A0D8X9H4_DICVI</name>
<evidence type="ECO:0000256" key="5">
    <source>
        <dbReference type="ARBA" id="ARBA00022729"/>
    </source>
</evidence>
<dbReference type="InterPro" id="IPR057475">
    <property type="entry name" value="CUT_C"/>
</dbReference>
<dbReference type="Proteomes" id="UP000053766">
    <property type="component" value="Unassembled WGS sequence"/>
</dbReference>
<evidence type="ECO:0000256" key="7">
    <source>
        <dbReference type="ARBA" id="ARBA00023136"/>
    </source>
</evidence>
<proteinExistence type="predicted"/>
<dbReference type="PANTHER" id="PTHR22907">
    <property type="entry name" value="GH04558P"/>
    <property type="match status" value="1"/>
</dbReference>
<evidence type="ECO:0000256" key="2">
    <source>
        <dbReference type="ARBA" id="ARBA00022460"/>
    </source>
</evidence>
<feature type="domain" description="ZP" evidence="10">
    <location>
        <begin position="37"/>
        <end position="334"/>
    </location>
</feature>